<evidence type="ECO:0000256" key="1">
    <source>
        <dbReference type="ARBA" id="ARBA00009646"/>
    </source>
</evidence>
<evidence type="ECO:0000313" key="5">
    <source>
        <dbReference type="Proteomes" id="UP000647133"/>
    </source>
</evidence>
<dbReference type="Gene3D" id="2.60.20.10">
    <property type="entry name" value="Crystallins"/>
    <property type="match status" value="2"/>
</dbReference>
<dbReference type="RefSeq" id="WP_192010861.1">
    <property type="nucleotide sequence ID" value="NZ_JACYTQ010000005.1"/>
</dbReference>
<dbReference type="PROSITE" id="PS50915">
    <property type="entry name" value="CRYSTALLIN_BETA_GAMMA"/>
    <property type="match status" value="2"/>
</dbReference>
<evidence type="ECO:0000259" key="3">
    <source>
        <dbReference type="PROSITE" id="PS50915"/>
    </source>
</evidence>
<dbReference type="InterPro" id="IPR011024">
    <property type="entry name" value="G_crystallin-like"/>
</dbReference>
<dbReference type="Pfam" id="PF00030">
    <property type="entry name" value="Crystall"/>
    <property type="match status" value="1"/>
</dbReference>
<proteinExistence type="inferred from homology"/>
<dbReference type="Proteomes" id="UP000647133">
    <property type="component" value="Unassembled WGS sequence"/>
</dbReference>
<dbReference type="SMART" id="SM00247">
    <property type="entry name" value="XTALbg"/>
    <property type="match status" value="2"/>
</dbReference>
<evidence type="ECO:0000256" key="2">
    <source>
        <dbReference type="ARBA" id="ARBA00022737"/>
    </source>
</evidence>
<organism evidence="4 5">
    <name type="scientific">Echinicola arenosa</name>
    <dbReference type="NCBI Taxonomy" id="2774144"/>
    <lineage>
        <taxon>Bacteria</taxon>
        <taxon>Pseudomonadati</taxon>
        <taxon>Bacteroidota</taxon>
        <taxon>Cytophagia</taxon>
        <taxon>Cytophagales</taxon>
        <taxon>Cyclobacteriaceae</taxon>
        <taxon>Echinicola</taxon>
    </lineage>
</organism>
<feature type="domain" description="Beta/gamma crystallin 'Greek key'" evidence="3">
    <location>
        <begin position="133"/>
        <end position="174"/>
    </location>
</feature>
<dbReference type="EMBL" id="JACYTQ010000005">
    <property type="protein sequence ID" value="MBD8489975.1"/>
    <property type="molecule type" value="Genomic_DNA"/>
</dbReference>
<dbReference type="SUPFAM" id="SSF49695">
    <property type="entry name" value="gamma-Crystallin-like"/>
    <property type="match status" value="1"/>
</dbReference>
<keyword evidence="5" id="KW-1185">Reference proteome</keyword>
<comment type="similarity">
    <text evidence="1">Belongs to the beta/gamma-crystallin family.</text>
</comment>
<dbReference type="SUPFAM" id="SSF56973">
    <property type="entry name" value="Aerolisin/ETX pore-forming domain"/>
    <property type="match status" value="1"/>
</dbReference>
<dbReference type="CDD" id="cd20232">
    <property type="entry name" value="PFM_crystallin-like"/>
    <property type="match status" value="1"/>
</dbReference>
<keyword evidence="2" id="KW-0677">Repeat</keyword>
<evidence type="ECO:0000313" key="4">
    <source>
        <dbReference type="EMBL" id="MBD8489975.1"/>
    </source>
</evidence>
<name>A0ABR9AME7_9BACT</name>
<gene>
    <name evidence="4" type="ORF">IFO69_14555</name>
</gene>
<protein>
    <recommendedName>
        <fullName evidence="3">Beta/gamma crystallin 'Greek key' domain-containing protein</fullName>
    </recommendedName>
</protein>
<accession>A0ABR9AME7</accession>
<reference evidence="4 5" key="1">
    <citation type="submission" date="2020-09" db="EMBL/GenBank/DDBJ databases">
        <title>Echinicola sp. CAU 1574 isolated from sand of Sido Beach.</title>
        <authorList>
            <person name="Kim W."/>
        </authorList>
    </citation>
    <scope>NUCLEOTIDE SEQUENCE [LARGE SCALE GENOMIC DNA]</scope>
    <source>
        <strain evidence="4 5">CAU 1574</strain>
    </source>
</reference>
<comment type="caution">
    <text evidence="4">The sequence shown here is derived from an EMBL/GenBank/DDBJ whole genome shotgun (WGS) entry which is preliminary data.</text>
</comment>
<sequence length="354" mass="39373">MSVSIFKHAHFKGTSATYGTGQFVTIPIGNDQISSIKVEPGYFVYLYRDTGFRGPRLVLFGGNYPYVEDWNDQISSMEIFEHDPNLYPLVSFYQHANFGGFKQNLAGLGASTDYNFPFLKNDSITSMKVPEGTRVVLYKDSQLRGNSKEFGPGEYSNLVHFGFQDNASSVQILRPDLELINIEYINEVVLPDGNPIGLSDSTINNSEVEQINTLTLEREITKSTTRSWSNSTLIGITVTTSTTIGIEKGPISAEQETSISTTLENTFTIGEEETVSETSTFSKSVAVKIPPRSVGEATLFMIPKKVRLDAIYTFRLKGTENTFKQDVAIEVDDFQVGEARISVRPMEVIEVEEV</sequence>
<dbReference type="Gene3D" id="2.170.15.10">
    <property type="entry name" value="Proaerolysin, chain A, domain 3"/>
    <property type="match status" value="1"/>
</dbReference>
<feature type="domain" description="Beta/gamma crystallin 'Greek key'" evidence="3">
    <location>
        <begin position="42"/>
        <end position="81"/>
    </location>
</feature>
<dbReference type="InterPro" id="IPR001064">
    <property type="entry name" value="Beta/gamma_crystallin"/>
</dbReference>